<dbReference type="Pfam" id="PF02811">
    <property type="entry name" value="PHP"/>
    <property type="match status" value="1"/>
</dbReference>
<protein>
    <submittedName>
        <fullName evidence="2">PHP domain-containing protein</fullName>
    </submittedName>
</protein>
<dbReference type="PANTHER" id="PTHR42924:SF3">
    <property type="entry name" value="POLYMERASE_HISTIDINOL PHOSPHATASE N-TERMINAL DOMAIN-CONTAINING PROTEIN"/>
    <property type="match status" value="1"/>
</dbReference>
<comment type="caution">
    <text evidence="2">The sequence shown here is derived from an EMBL/GenBank/DDBJ whole genome shotgun (WGS) entry which is preliminary data.</text>
</comment>
<dbReference type="InterPro" id="IPR004013">
    <property type="entry name" value="PHP_dom"/>
</dbReference>
<dbReference type="InterPro" id="IPR003141">
    <property type="entry name" value="Pol/His_phosphatase_N"/>
</dbReference>
<dbReference type="SMART" id="SM00481">
    <property type="entry name" value="POLIIIAc"/>
    <property type="match status" value="1"/>
</dbReference>
<evidence type="ECO:0000313" key="2">
    <source>
        <dbReference type="EMBL" id="HGK24199.1"/>
    </source>
</evidence>
<sequence>MKWVGVDLHIHTILSPCGDWDMSPKKIVERAKEVGLSVMGITDHHMVENFPAVSYWGKRLGILVIPGMEIQTKEEVHVLALFKDYELAYNFQKKIWNYLPEETNNEDLFGVQVVVNEKDEVERIENRLLLTSIQLSLEEVVNLIKKFGGIVILAHIDKNSFSVLSNLGFIPEGLDYDLLELSKNARVDKFLESNPYLVAKKDSFIISSDAHYIGDIEKPRTFIGLDKLTVESVFTSLKNKIIKIEKVEV</sequence>
<gene>
    <name evidence="2" type="ORF">ENU78_07200</name>
</gene>
<dbReference type="PANTHER" id="PTHR42924">
    <property type="entry name" value="EXONUCLEASE"/>
    <property type="match status" value="1"/>
</dbReference>
<organism evidence="2">
    <name type="scientific">Dictyoglomus thermophilum</name>
    <dbReference type="NCBI Taxonomy" id="14"/>
    <lineage>
        <taxon>Bacteria</taxon>
        <taxon>Pseudomonadati</taxon>
        <taxon>Dictyoglomota</taxon>
        <taxon>Dictyoglomia</taxon>
        <taxon>Dictyoglomales</taxon>
        <taxon>Dictyoglomaceae</taxon>
        <taxon>Dictyoglomus</taxon>
    </lineage>
</organism>
<dbReference type="GO" id="GO:0004534">
    <property type="term" value="F:5'-3' RNA exonuclease activity"/>
    <property type="evidence" value="ECO:0007669"/>
    <property type="project" value="TreeGrafter"/>
</dbReference>
<accession>A0A7V4DXJ2</accession>
<dbReference type="SUPFAM" id="SSF89550">
    <property type="entry name" value="PHP domain-like"/>
    <property type="match status" value="1"/>
</dbReference>
<proteinExistence type="predicted"/>
<dbReference type="AlphaFoldDB" id="A0A7V4DXJ2"/>
<dbReference type="GO" id="GO:0035312">
    <property type="term" value="F:5'-3' DNA exonuclease activity"/>
    <property type="evidence" value="ECO:0007669"/>
    <property type="project" value="TreeGrafter"/>
</dbReference>
<name>A0A7V4DXJ2_DICTH</name>
<evidence type="ECO:0000259" key="1">
    <source>
        <dbReference type="SMART" id="SM00481"/>
    </source>
</evidence>
<dbReference type="CDD" id="cd07432">
    <property type="entry name" value="PHP_HisPPase"/>
    <property type="match status" value="1"/>
</dbReference>
<dbReference type="Gene3D" id="3.20.20.140">
    <property type="entry name" value="Metal-dependent hydrolases"/>
    <property type="match status" value="1"/>
</dbReference>
<dbReference type="OMA" id="DDMTPNN"/>
<dbReference type="InterPro" id="IPR016195">
    <property type="entry name" value="Pol/histidinol_Pase-like"/>
</dbReference>
<dbReference type="InterPro" id="IPR052018">
    <property type="entry name" value="PHP_domain"/>
</dbReference>
<feature type="domain" description="Polymerase/histidinol phosphatase N-terminal" evidence="1">
    <location>
        <begin position="6"/>
        <end position="74"/>
    </location>
</feature>
<reference evidence="2" key="1">
    <citation type="journal article" date="2020" name="mSystems">
        <title>Genome- and Community-Level Interaction Insights into Carbon Utilization and Element Cycling Functions of Hydrothermarchaeota in Hydrothermal Sediment.</title>
        <authorList>
            <person name="Zhou Z."/>
            <person name="Liu Y."/>
            <person name="Xu W."/>
            <person name="Pan J."/>
            <person name="Luo Z.H."/>
            <person name="Li M."/>
        </authorList>
    </citation>
    <scope>NUCLEOTIDE SEQUENCE [LARGE SCALE GENOMIC DNA]</scope>
    <source>
        <strain evidence="2">SpSt-70</strain>
    </source>
</reference>
<dbReference type="EMBL" id="DTDV01000019">
    <property type="protein sequence ID" value="HGK24199.1"/>
    <property type="molecule type" value="Genomic_DNA"/>
</dbReference>